<dbReference type="AlphaFoldDB" id="A0A6S7KFE7"/>
<sequence>MAEAVSNRTNLKETELWIDSDHNDVNRVGDCDAIREEKLKKEEAGGKTSFTCLDFFYAIEKLYMPFHRLILGIGWKRSGTRCSVPQQLSGQNKRKLPNGDRGISKLLSRQVWKHTGILIPVGSGLCRSCREKRQAFTEVQDKEKYSTKKEGAEGQYESEEIGSLIDGMSNLSFDGKLQTLEVQEDEEKLLTTKVERRSPNAERECLLTHMYFFVKDGNMKATEPSETSTPAAEQPFYFFEADELIESLSCPLDISDDSISDVHEEESDKSHLNRFLKTPKNSDELWNSLVKSKWTSSNDLEYADNALLECLVQCYNEADQWDTPRQILSIMAEKLRYNTICMWIPDLTRYRYKIAKRHSQIHGIGVPVPRPCQTRMRVPQDLPFGEKKLTQSTKKRITVPNIIRSIVAERIVKQYQ</sequence>
<dbReference type="EMBL" id="CACRXK020014051">
    <property type="protein sequence ID" value="CAB4026172.1"/>
    <property type="molecule type" value="Genomic_DNA"/>
</dbReference>
<feature type="non-terminal residue" evidence="1">
    <location>
        <position position="416"/>
    </location>
</feature>
<reference evidence="1" key="1">
    <citation type="submission" date="2020-04" db="EMBL/GenBank/DDBJ databases">
        <authorList>
            <person name="Alioto T."/>
            <person name="Alioto T."/>
            <person name="Gomez Garrido J."/>
        </authorList>
    </citation>
    <scope>NUCLEOTIDE SEQUENCE</scope>
    <source>
        <strain evidence="1">A484AB</strain>
    </source>
</reference>
<evidence type="ECO:0000313" key="2">
    <source>
        <dbReference type="Proteomes" id="UP001152795"/>
    </source>
</evidence>
<comment type="caution">
    <text evidence="1">The sequence shown here is derived from an EMBL/GenBank/DDBJ whole genome shotgun (WGS) entry which is preliminary data.</text>
</comment>
<proteinExistence type="predicted"/>
<keyword evidence="2" id="KW-1185">Reference proteome</keyword>
<accession>A0A6S7KFE7</accession>
<dbReference type="Proteomes" id="UP001152795">
    <property type="component" value="Unassembled WGS sequence"/>
</dbReference>
<protein>
    <submittedName>
        <fullName evidence="1">Uncharacterized protein</fullName>
    </submittedName>
</protein>
<gene>
    <name evidence="1" type="ORF">PACLA_8A019563</name>
</gene>
<name>A0A6S7KFE7_PARCT</name>
<evidence type="ECO:0000313" key="1">
    <source>
        <dbReference type="EMBL" id="CAB4026172.1"/>
    </source>
</evidence>
<dbReference type="OrthoDB" id="10529001at2759"/>
<organism evidence="1 2">
    <name type="scientific">Paramuricea clavata</name>
    <name type="common">Red gorgonian</name>
    <name type="synonym">Violescent sea-whip</name>
    <dbReference type="NCBI Taxonomy" id="317549"/>
    <lineage>
        <taxon>Eukaryota</taxon>
        <taxon>Metazoa</taxon>
        <taxon>Cnidaria</taxon>
        <taxon>Anthozoa</taxon>
        <taxon>Octocorallia</taxon>
        <taxon>Malacalcyonacea</taxon>
        <taxon>Plexauridae</taxon>
        <taxon>Paramuricea</taxon>
    </lineage>
</organism>